<feature type="non-terminal residue" evidence="1">
    <location>
        <position position="62"/>
    </location>
</feature>
<dbReference type="AlphaFoldDB" id="A0A2K3MR16"/>
<dbReference type="Proteomes" id="UP000236291">
    <property type="component" value="Unassembled WGS sequence"/>
</dbReference>
<evidence type="ECO:0000313" key="1">
    <source>
        <dbReference type="EMBL" id="PNX93253.1"/>
    </source>
</evidence>
<organism evidence="1 2">
    <name type="scientific">Trifolium pratense</name>
    <name type="common">Red clover</name>
    <dbReference type="NCBI Taxonomy" id="57577"/>
    <lineage>
        <taxon>Eukaryota</taxon>
        <taxon>Viridiplantae</taxon>
        <taxon>Streptophyta</taxon>
        <taxon>Embryophyta</taxon>
        <taxon>Tracheophyta</taxon>
        <taxon>Spermatophyta</taxon>
        <taxon>Magnoliopsida</taxon>
        <taxon>eudicotyledons</taxon>
        <taxon>Gunneridae</taxon>
        <taxon>Pentapetalae</taxon>
        <taxon>rosids</taxon>
        <taxon>fabids</taxon>
        <taxon>Fabales</taxon>
        <taxon>Fabaceae</taxon>
        <taxon>Papilionoideae</taxon>
        <taxon>50 kb inversion clade</taxon>
        <taxon>NPAAA clade</taxon>
        <taxon>Hologalegina</taxon>
        <taxon>IRL clade</taxon>
        <taxon>Trifolieae</taxon>
        <taxon>Trifolium</taxon>
    </lineage>
</organism>
<reference evidence="1 2" key="1">
    <citation type="journal article" date="2014" name="Am. J. Bot.">
        <title>Genome assembly and annotation for red clover (Trifolium pratense; Fabaceae).</title>
        <authorList>
            <person name="Istvanek J."/>
            <person name="Jaros M."/>
            <person name="Krenek A."/>
            <person name="Repkova J."/>
        </authorList>
    </citation>
    <scope>NUCLEOTIDE SEQUENCE [LARGE SCALE GENOMIC DNA]</scope>
    <source>
        <strain evidence="2">cv. Tatra</strain>
        <tissue evidence="1">Young leaves</tissue>
    </source>
</reference>
<name>A0A2K3MR16_TRIPR</name>
<reference evidence="1 2" key="2">
    <citation type="journal article" date="2017" name="Front. Plant Sci.">
        <title>Gene Classification and Mining of Molecular Markers Useful in Red Clover (Trifolium pratense) Breeding.</title>
        <authorList>
            <person name="Istvanek J."/>
            <person name="Dluhosova J."/>
            <person name="Dluhos P."/>
            <person name="Patkova L."/>
            <person name="Nedelnik J."/>
            <person name="Repkova J."/>
        </authorList>
    </citation>
    <scope>NUCLEOTIDE SEQUENCE [LARGE SCALE GENOMIC DNA]</scope>
    <source>
        <strain evidence="2">cv. Tatra</strain>
        <tissue evidence="1">Young leaves</tissue>
    </source>
</reference>
<comment type="caution">
    <text evidence="1">The sequence shown here is derived from an EMBL/GenBank/DDBJ whole genome shotgun (WGS) entry which is preliminary data.</text>
</comment>
<dbReference type="EMBL" id="ASHM01011329">
    <property type="protein sequence ID" value="PNX93253.1"/>
    <property type="molecule type" value="Genomic_DNA"/>
</dbReference>
<proteinExistence type="predicted"/>
<protein>
    <submittedName>
        <fullName evidence="1">Uncharacterized protein</fullName>
    </submittedName>
</protein>
<evidence type="ECO:0000313" key="2">
    <source>
        <dbReference type="Proteomes" id="UP000236291"/>
    </source>
</evidence>
<sequence length="62" mass="6985">MVDVGTTLADGWAGRTGMEELEVVDVQLNEDGWSVEQFVHRMGGLYLQALRCLSQQENERDT</sequence>
<accession>A0A2K3MR16</accession>
<gene>
    <name evidence="1" type="ORF">L195_g016404</name>
</gene>